<dbReference type="SUPFAM" id="SSF50156">
    <property type="entry name" value="PDZ domain-like"/>
    <property type="match status" value="1"/>
</dbReference>
<dbReference type="PROSITE" id="PS51257">
    <property type="entry name" value="PROKAR_LIPOPROTEIN"/>
    <property type="match status" value="1"/>
</dbReference>
<dbReference type="Proteomes" id="UP001157137">
    <property type="component" value="Unassembled WGS sequence"/>
</dbReference>
<reference evidence="5" key="3">
    <citation type="submission" date="2023-02" db="EMBL/GenBank/DDBJ databases">
        <title>Proposal of a novel subspecies: Alicyclobacillus hesperidum subspecies aegle.</title>
        <authorList>
            <person name="Goto K."/>
            <person name="Fujii T."/>
            <person name="Yasui K."/>
            <person name="Mochida K."/>
            <person name="Kato-Tanaka Y."/>
            <person name="Morohoshi S."/>
            <person name="An S.Y."/>
            <person name="Kasai H."/>
            <person name="Yokota A."/>
        </authorList>
    </citation>
    <scope>NUCLEOTIDE SEQUENCE</scope>
    <source>
        <strain evidence="5">DSM 12766</strain>
    </source>
</reference>
<organism evidence="6 7">
    <name type="scientific">Alicyclobacillus hesperidum</name>
    <dbReference type="NCBI Taxonomy" id="89784"/>
    <lineage>
        <taxon>Bacteria</taxon>
        <taxon>Bacillati</taxon>
        <taxon>Bacillota</taxon>
        <taxon>Bacilli</taxon>
        <taxon>Bacillales</taxon>
        <taxon>Alicyclobacillaceae</taxon>
        <taxon>Alicyclobacillus</taxon>
    </lineage>
</organism>
<keyword evidence="7" id="KW-1185">Reference proteome</keyword>
<evidence type="ECO:0000313" key="5">
    <source>
        <dbReference type="EMBL" id="GLV13741.1"/>
    </source>
</evidence>
<reference evidence="6" key="2">
    <citation type="submission" date="2016-10" db="EMBL/GenBank/DDBJ databases">
        <authorList>
            <person name="de Groot N.N."/>
        </authorList>
    </citation>
    <scope>NUCLEOTIDE SEQUENCE [LARGE SCALE GENOMIC DNA]</scope>
    <source>
        <strain evidence="6">DSM 12489</strain>
    </source>
</reference>
<dbReference type="AlphaFoldDB" id="A0A1H2T355"/>
<dbReference type="Gene3D" id="2.30.42.10">
    <property type="match status" value="1"/>
</dbReference>
<dbReference type="EMBL" id="BSRA01000007">
    <property type="protein sequence ID" value="GLV13741.1"/>
    <property type="molecule type" value="Genomic_DNA"/>
</dbReference>
<evidence type="ECO:0000259" key="4">
    <source>
        <dbReference type="PROSITE" id="PS51494"/>
    </source>
</evidence>
<evidence type="ECO:0000259" key="3">
    <source>
        <dbReference type="PROSITE" id="PS50106"/>
    </source>
</evidence>
<dbReference type="SMART" id="SM00228">
    <property type="entry name" value="PDZ"/>
    <property type="match status" value="1"/>
</dbReference>
<dbReference type="GO" id="GO:0008236">
    <property type="term" value="F:serine-type peptidase activity"/>
    <property type="evidence" value="ECO:0007669"/>
    <property type="project" value="UniProtKB-KW"/>
</dbReference>
<dbReference type="PROSITE" id="PS50106">
    <property type="entry name" value="PDZ"/>
    <property type="match status" value="1"/>
</dbReference>
<dbReference type="SUPFAM" id="SSF50494">
    <property type="entry name" value="Trypsin-like serine proteases"/>
    <property type="match status" value="1"/>
</dbReference>
<evidence type="ECO:0000313" key="6">
    <source>
        <dbReference type="EMBL" id="SDW38383.1"/>
    </source>
</evidence>
<feature type="chain" id="PRO_5038465109" evidence="2">
    <location>
        <begin position="23"/>
        <end position="425"/>
    </location>
</feature>
<evidence type="ECO:0000313" key="7">
    <source>
        <dbReference type="Proteomes" id="UP000182589"/>
    </source>
</evidence>
<feature type="domain" description="Peptidase S55" evidence="4">
    <location>
        <begin position="179"/>
        <end position="418"/>
    </location>
</feature>
<protein>
    <submittedName>
        <fullName evidence="5">SpoIVB peptidase</fullName>
    </submittedName>
    <submittedName>
        <fullName evidence="6">Stage IV sporulation protein B</fullName>
    </submittedName>
</protein>
<dbReference type="PROSITE" id="PS51494">
    <property type="entry name" value="SPOIVB"/>
    <property type="match status" value="1"/>
</dbReference>
<feature type="domain" description="PDZ" evidence="3">
    <location>
        <begin position="95"/>
        <end position="179"/>
    </location>
</feature>
<feature type="signal peptide" evidence="2">
    <location>
        <begin position="1"/>
        <end position="22"/>
    </location>
</feature>
<dbReference type="InterPro" id="IPR001478">
    <property type="entry name" value="PDZ"/>
</dbReference>
<dbReference type="InterPro" id="IPR008763">
    <property type="entry name" value="Peptidase_S55"/>
</dbReference>
<evidence type="ECO:0000256" key="2">
    <source>
        <dbReference type="SAM" id="SignalP"/>
    </source>
</evidence>
<sequence>MAGWLRALKFASLIAVTLACFAPPVRHLETLPTNIDMTTDDDILVPRTSGFRIIHSPEQTRSDFSHPTFVDLSSQQPGEVDIQNRVFGLIPWHTHVHVEQAERVIVGGQAVGIRLSSMGPIVVGFHRTSDGSSPAANAHVEIGDMILSVDKHPVRTATELQQAIRDKRGSIVLTIQRGQRKRDVVVPVPATANGSQLGIYVRDKTVGVGTLTFYNPQTGAFAALGHMISDVDTGRPIVGQGAMYPAVITGVQAGKIGEPGEKKGMFVHSSRELGHIAENTPYGIFGKLDVAACHATGGLREPIPVALPTQVHPGPAVIYTVLHGQKVEPFQVRIENTSRQRTPSTKSLILRVTDPRLLSTAGGIVQGMSGSPIVQDGKLVGAVTHVFVSDPTRGYGVYAYWMLHHTGHDEEPASTALTSGPAKAV</sequence>
<reference evidence="7" key="1">
    <citation type="submission" date="2016-10" db="EMBL/GenBank/DDBJ databases">
        <authorList>
            <person name="Varghese N."/>
        </authorList>
    </citation>
    <scope>NUCLEOTIDE SEQUENCE [LARGE SCALE GENOMIC DNA]</scope>
    <source>
        <strain evidence="7">DSM 12489</strain>
    </source>
</reference>
<dbReference type="InterPro" id="IPR041489">
    <property type="entry name" value="PDZ_6"/>
</dbReference>
<keyword evidence="1" id="KW-0720">Serine protease</keyword>
<evidence type="ECO:0000256" key="1">
    <source>
        <dbReference type="ARBA" id="ARBA00022825"/>
    </source>
</evidence>
<gene>
    <name evidence="5" type="primary">spoIVB</name>
    <name evidence="5" type="ORF">Heshes_14250</name>
    <name evidence="6" type="ORF">SAMN04489725_10557</name>
</gene>
<keyword evidence="1" id="KW-0645">Protease</keyword>
<accession>A0A1H2T355</accession>
<proteinExistence type="predicted"/>
<dbReference type="RefSeq" id="WP_074692513.1">
    <property type="nucleotide sequence ID" value="NZ_BSRA01000007.1"/>
</dbReference>
<keyword evidence="2" id="KW-0732">Signal</keyword>
<dbReference type="EMBL" id="FNOJ01000005">
    <property type="protein sequence ID" value="SDW38383.1"/>
    <property type="molecule type" value="Genomic_DNA"/>
</dbReference>
<dbReference type="InterPro" id="IPR009003">
    <property type="entry name" value="Peptidase_S1_PA"/>
</dbReference>
<dbReference type="InterPro" id="IPR014219">
    <property type="entry name" value="SpoIVB"/>
</dbReference>
<dbReference type="STRING" id="89784.SAMN04489725_10557"/>
<dbReference type="NCBIfam" id="TIGR02860">
    <property type="entry name" value="spore_IV_B"/>
    <property type="match status" value="1"/>
</dbReference>
<keyword evidence="1" id="KW-0378">Hydrolase</keyword>
<name>A0A1H2T355_9BACL</name>
<dbReference type="InterPro" id="IPR036034">
    <property type="entry name" value="PDZ_sf"/>
</dbReference>
<dbReference type="Pfam" id="PF05580">
    <property type="entry name" value="Peptidase_S55"/>
    <property type="match status" value="1"/>
</dbReference>
<dbReference type="Proteomes" id="UP000182589">
    <property type="component" value="Unassembled WGS sequence"/>
</dbReference>
<dbReference type="Pfam" id="PF17820">
    <property type="entry name" value="PDZ_6"/>
    <property type="match status" value="1"/>
</dbReference>